<name>A0A192ZIB5_9EUKA</name>
<comment type="cofactor">
    <cofactor evidence="1">
        <name>pyridoxal 5'-phosphate</name>
        <dbReference type="ChEBI" id="CHEBI:597326"/>
    </cofactor>
</comment>
<dbReference type="Pfam" id="PF00155">
    <property type="entry name" value="Aminotran_1_2"/>
    <property type="match status" value="1"/>
</dbReference>
<dbReference type="EMBL" id="KT984609">
    <property type="protein sequence ID" value="ANM86829.1"/>
    <property type="molecule type" value="mRNA"/>
</dbReference>
<evidence type="ECO:0000256" key="3">
    <source>
        <dbReference type="ARBA" id="ARBA00022679"/>
    </source>
</evidence>
<dbReference type="GO" id="GO:0016212">
    <property type="term" value="F:kynurenine-oxoglutarate transaminase activity"/>
    <property type="evidence" value="ECO:0007669"/>
    <property type="project" value="TreeGrafter"/>
</dbReference>
<evidence type="ECO:0000256" key="4">
    <source>
        <dbReference type="ARBA" id="ARBA00022898"/>
    </source>
</evidence>
<keyword evidence="4" id="KW-0663">Pyridoxal phosphate</keyword>
<dbReference type="CDD" id="cd00609">
    <property type="entry name" value="AAT_like"/>
    <property type="match status" value="1"/>
</dbReference>
<protein>
    <submittedName>
        <fullName evidence="6">Kynurenine/alpha-aminoadipate aminotransferase</fullName>
    </submittedName>
</protein>
<keyword evidence="3 6" id="KW-0808">Transferase</keyword>
<gene>
    <name evidence="6" type="primary">AADAT</name>
</gene>
<evidence type="ECO:0000256" key="1">
    <source>
        <dbReference type="ARBA" id="ARBA00001933"/>
    </source>
</evidence>
<evidence type="ECO:0000256" key="2">
    <source>
        <dbReference type="ARBA" id="ARBA00022576"/>
    </source>
</evidence>
<evidence type="ECO:0000259" key="5">
    <source>
        <dbReference type="Pfam" id="PF00155"/>
    </source>
</evidence>
<keyword evidence="2 6" id="KW-0032">Aminotransferase</keyword>
<dbReference type="Gene3D" id="3.40.640.10">
    <property type="entry name" value="Type I PLP-dependent aspartate aminotransferase-like (Major domain)"/>
    <property type="match status" value="1"/>
</dbReference>
<dbReference type="AlphaFoldDB" id="A0A192ZIB5"/>
<organism evidence="6">
    <name type="scientific">Stygiella incarcerata</name>
    <dbReference type="NCBI Taxonomy" id="1712417"/>
    <lineage>
        <taxon>Eukaryota</taxon>
        <taxon>Discoba</taxon>
        <taxon>Jakobida</taxon>
        <taxon>Andalucina</taxon>
        <taxon>Stygiellidae</taxon>
        <taxon>Stygiella</taxon>
    </lineage>
</organism>
<dbReference type="GO" id="GO:0030170">
    <property type="term" value="F:pyridoxal phosphate binding"/>
    <property type="evidence" value="ECO:0007669"/>
    <property type="project" value="InterPro"/>
</dbReference>
<feature type="domain" description="Aminotransferase class I/classII large" evidence="5">
    <location>
        <begin position="71"/>
        <end position="419"/>
    </location>
</feature>
<dbReference type="SUPFAM" id="SSF53383">
    <property type="entry name" value="PLP-dependent transferases"/>
    <property type="match status" value="1"/>
</dbReference>
<dbReference type="FunFam" id="3.90.1150.10:FF:000166">
    <property type="entry name" value="Kynurenine/alpha-aminoadipate aminotransferase, mitochondrial"/>
    <property type="match status" value="1"/>
</dbReference>
<dbReference type="PANTHER" id="PTHR42790:SF19">
    <property type="entry name" value="KYNURENINE_ALPHA-AMINOADIPATE AMINOTRANSFERASE, MITOCHONDRIAL"/>
    <property type="match status" value="1"/>
</dbReference>
<dbReference type="PANTHER" id="PTHR42790">
    <property type="entry name" value="AMINOTRANSFERASE"/>
    <property type="match status" value="1"/>
</dbReference>
<proteinExistence type="evidence at transcript level"/>
<dbReference type="InterPro" id="IPR015424">
    <property type="entry name" value="PyrdxlP-dep_Trfase"/>
</dbReference>
<reference evidence="6" key="1">
    <citation type="journal article" date="2016" name="Mol. Biol. Evol.">
        <title>Novel hydrogenosomes in the microaerophilic jakobid Stygiella incarcerata.</title>
        <authorList>
            <person name="Leger M.M."/>
            <person name="Eme L."/>
            <person name="Hug L.A."/>
            <person name="Roger A.J."/>
        </authorList>
    </citation>
    <scope>NUCLEOTIDE SEQUENCE</scope>
</reference>
<dbReference type="InterPro" id="IPR004839">
    <property type="entry name" value="Aminotransferase_I/II_large"/>
</dbReference>
<dbReference type="InterPro" id="IPR050859">
    <property type="entry name" value="Class-I_PLP-dep_aminotransf"/>
</dbReference>
<dbReference type="InterPro" id="IPR015421">
    <property type="entry name" value="PyrdxlP-dep_Trfase_major"/>
</dbReference>
<sequence>MEVKTSDFVTRVSSRRQPSAIRALQPLVGLPGMISLGGGLPNPDAFPITGISLTLSDGSQIPMSDEQLNAALQYGPTRGQPLLVNELIRMMNTYHHPKLPWDECLDILVSSGSQDALSRTFDMLLDENSAIIVEKPTYPGALAAIVPIGCTILGVETDGNGLIPESLKNVIEEHHRSGDGTKIKALYTIPTGQNPRGCTTTVERKEEVFRICHDANILILEDDPYYFLRYDFFDGRGEGDHWAPPRSYLSMDEDGRVLRFDSFSKIMSSGIRLGWATGPKPFIERLNLHMQAGSLHACSLSQVIVGEMLRLWGREKFESHIQKAQLLYRNRMLKFKEFMETHLDGLVEWDEPVAGMFAWMRLKGVKDTKKLVMEDCRERGVLMVPGNAFYADGDAPSPYVRASFSVAPLDKLEEAVRRLASLLRERS</sequence>
<dbReference type="GO" id="GO:1901605">
    <property type="term" value="P:alpha-amino acid metabolic process"/>
    <property type="evidence" value="ECO:0007669"/>
    <property type="project" value="TreeGrafter"/>
</dbReference>
<accession>A0A192ZIB5</accession>
<evidence type="ECO:0000313" key="6">
    <source>
        <dbReference type="EMBL" id="ANM86829.1"/>
    </source>
</evidence>